<name>A0A1B6C851_9HEMI</name>
<dbReference type="GO" id="GO:0022857">
    <property type="term" value="F:transmembrane transporter activity"/>
    <property type="evidence" value="ECO:0007669"/>
    <property type="project" value="InterPro"/>
</dbReference>
<feature type="transmembrane region" description="Helical" evidence="5">
    <location>
        <begin position="217"/>
        <end position="238"/>
    </location>
</feature>
<protein>
    <recommendedName>
        <fullName evidence="6">Major facilitator superfamily (MFS) profile domain-containing protein</fullName>
    </recommendedName>
</protein>
<evidence type="ECO:0000259" key="6">
    <source>
        <dbReference type="PROSITE" id="PS50850"/>
    </source>
</evidence>
<dbReference type="SUPFAM" id="SSF103473">
    <property type="entry name" value="MFS general substrate transporter"/>
    <property type="match status" value="1"/>
</dbReference>
<proteinExistence type="predicted"/>
<dbReference type="EMBL" id="GEDC01027888">
    <property type="protein sequence ID" value="JAS09410.1"/>
    <property type="molecule type" value="Transcribed_RNA"/>
</dbReference>
<feature type="transmembrane region" description="Helical" evidence="5">
    <location>
        <begin position="156"/>
        <end position="175"/>
    </location>
</feature>
<feature type="transmembrane region" description="Helical" evidence="5">
    <location>
        <begin position="277"/>
        <end position="301"/>
    </location>
</feature>
<reference evidence="7" key="1">
    <citation type="submission" date="2015-12" db="EMBL/GenBank/DDBJ databases">
        <title>De novo transcriptome assembly of four potential Pierce s Disease insect vectors from Arizona vineyards.</title>
        <authorList>
            <person name="Tassone E.E."/>
        </authorList>
    </citation>
    <scope>NUCLEOTIDE SEQUENCE</scope>
</reference>
<feature type="transmembrane region" description="Helical" evidence="5">
    <location>
        <begin position="250"/>
        <end position="271"/>
    </location>
</feature>
<evidence type="ECO:0000256" key="4">
    <source>
        <dbReference type="ARBA" id="ARBA00023136"/>
    </source>
</evidence>
<dbReference type="PANTHER" id="PTHR48021:SF39">
    <property type="entry name" value="MAJOR FACILITATOR SUPERFAMILY (MFS) PROFILE DOMAIN-CONTAINING PROTEIN"/>
    <property type="match status" value="1"/>
</dbReference>
<dbReference type="Pfam" id="PF00083">
    <property type="entry name" value="Sugar_tr"/>
    <property type="match status" value="1"/>
</dbReference>
<evidence type="ECO:0000256" key="3">
    <source>
        <dbReference type="ARBA" id="ARBA00022989"/>
    </source>
</evidence>
<keyword evidence="3 5" id="KW-1133">Transmembrane helix</keyword>
<keyword evidence="2 5" id="KW-0812">Transmembrane</keyword>
<keyword evidence="4 5" id="KW-0472">Membrane</keyword>
<dbReference type="GO" id="GO:0016020">
    <property type="term" value="C:membrane"/>
    <property type="evidence" value="ECO:0007669"/>
    <property type="project" value="UniProtKB-SubCell"/>
</dbReference>
<dbReference type="PROSITE" id="PS50850">
    <property type="entry name" value="MFS"/>
    <property type="match status" value="1"/>
</dbReference>
<comment type="subcellular location">
    <subcellularLocation>
        <location evidence="1">Membrane</location>
        <topology evidence="1">Multi-pass membrane protein</topology>
    </subcellularLocation>
</comment>
<dbReference type="InterPro" id="IPR036259">
    <property type="entry name" value="MFS_trans_sf"/>
</dbReference>
<evidence type="ECO:0000256" key="5">
    <source>
        <dbReference type="SAM" id="Phobius"/>
    </source>
</evidence>
<organism evidence="7">
    <name type="scientific">Clastoptera arizonana</name>
    <name type="common">Arizona spittle bug</name>
    <dbReference type="NCBI Taxonomy" id="38151"/>
    <lineage>
        <taxon>Eukaryota</taxon>
        <taxon>Metazoa</taxon>
        <taxon>Ecdysozoa</taxon>
        <taxon>Arthropoda</taxon>
        <taxon>Hexapoda</taxon>
        <taxon>Insecta</taxon>
        <taxon>Pterygota</taxon>
        <taxon>Neoptera</taxon>
        <taxon>Paraneoptera</taxon>
        <taxon>Hemiptera</taxon>
        <taxon>Auchenorrhyncha</taxon>
        <taxon>Cercopoidea</taxon>
        <taxon>Clastopteridae</taxon>
        <taxon>Clastoptera</taxon>
    </lineage>
</organism>
<dbReference type="Gene3D" id="1.20.1250.20">
    <property type="entry name" value="MFS general substrate transporter like domains"/>
    <property type="match status" value="1"/>
</dbReference>
<evidence type="ECO:0000256" key="1">
    <source>
        <dbReference type="ARBA" id="ARBA00004141"/>
    </source>
</evidence>
<gene>
    <name evidence="7" type="ORF">g.18041</name>
</gene>
<dbReference type="AlphaFoldDB" id="A0A1B6C851"/>
<evidence type="ECO:0000256" key="2">
    <source>
        <dbReference type="ARBA" id="ARBA00022692"/>
    </source>
</evidence>
<dbReference type="InterPro" id="IPR005828">
    <property type="entry name" value="MFS_sugar_transport-like"/>
</dbReference>
<feature type="transmembrane region" description="Helical" evidence="5">
    <location>
        <begin position="113"/>
        <end position="136"/>
    </location>
</feature>
<feature type="non-terminal residue" evidence="7">
    <location>
        <position position="1"/>
    </location>
</feature>
<feature type="domain" description="Major facilitator superfamily (MFS) profile" evidence="6">
    <location>
        <begin position="1"/>
        <end position="305"/>
    </location>
</feature>
<evidence type="ECO:0000313" key="7">
    <source>
        <dbReference type="EMBL" id="JAS09410.1"/>
    </source>
</evidence>
<dbReference type="InterPro" id="IPR050549">
    <property type="entry name" value="MFS_Trehalose_Transporter"/>
</dbReference>
<sequence>WLLAKNRIEEAKQALCWLRGWASPEEIQNEFSILLMYKNNKISNDSSIHEYFNDDNLCNEPYKLSQKLHGKSLNEVNQTSIKCGSLKTNKTYKSIKINKDLFSKVISDLTQPVMLRALFLMLGFFFFNAATGYTAVRSFSVVIFKEIGVSVEPYKANVVSALAVTLGTITLMILVRFTGKRIIVLVSSIGSAITCISLGIYTYQHTGPIVTQSMTPFVIYTAHVYFTGVGLQSIPWLYISEIFPYRGRGLATGITASSTYLFSFFVTKTFYTMTSTISLAGTFILYGVISFIGFIYLYFLLPETEGKTLQEIEEDP</sequence>
<feature type="transmembrane region" description="Helical" evidence="5">
    <location>
        <begin position="182"/>
        <end position="202"/>
    </location>
</feature>
<accession>A0A1B6C851</accession>
<dbReference type="PANTHER" id="PTHR48021">
    <property type="match status" value="1"/>
</dbReference>
<dbReference type="InterPro" id="IPR020846">
    <property type="entry name" value="MFS_dom"/>
</dbReference>